<protein>
    <submittedName>
        <fullName evidence="1">Uncharacterized protein</fullName>
    </submittedName>
</protein>
<comment type="caution">
    <text evidence="1">The sequence shown here is derived from an EMBL/GenBank/DDBJ whole genome shotgun (WGS) entry which is preliminary data.</text>
</comment>
<dbReference type="EMBL" id="ATBP01000569">
    <property type="protein sequence ID" value="ETR69751.1"/>
    <property type="molecule type" value="Genomic_DNA"/>
</dbReference>
<dbReference type="PANTHER" id="PTHR34301:SF8">
    <property type="entry name" value="ATPASE DOMAIN-CONTAINING PROTEIN"/>
    <property type="match status" value="1"/>
</dbReference>
<evidence type="ECO:0000313" key="1">
    <source>
        <dbReference type="EMBL" id="ETR69751.1"/>
    </source>
</evidence>
<organism evidence="1 2">
    <name type="scientific">Candidatus Magnetoglobus multicellularis str. Araruama</name>
    <dbReference type="NCBI Taxonomy" id="890399"/>
    <lineage>
        <taxon>Bacteria</taxon>
        <taxon>Pseudomonadati</taxon>
        <taxon>Thermodesulfobacteriota</taxon>
        <taxon>Desulfobacteria</taxon>
        <taxon>Desulfobacterales</taxon>
        <taxon>Desulfobacteraceae</taxon>
        <taxon>Candidatus Magnetoglobus</taxon>
    </lineage>
</organism>
<evidence type="ECO:0000313" key="2">
    <source>
        <dbReference type="Proteomes" id="UP000189670"/>
    </source>
</evidence>
<dbReference type="PANTHER" id="PTHR34301">
    <property type="entry name" value="DNA-BINDING PROTEIN-RELATED"/>
    <property type="match status" value="1"/>
</dbReference>
<dbReference type="Proteomes" id="UP000189670">
    <property type="component" value="Unassembled WGS sequence"/>
</dbReference>
<accession>A0A1V1P4K8</accession>
<dbReference type="AlphaFoldDB" id="A0A1V1P4K8"/>
<proteinExistence type="predicted"/>
<sequence length="513" mass="60793">MIPFYFEIMEANQWLRDFSRDYFLTFINQYLAFKTRNKSYIQMMKDFPVAMKAAKKENFDDIAEWIYHVEKRFHNDSVNSLWVMVVDAPRYIVENSDNKILHMIDEFQHINRYIFKDQDCEKRIDKLAGTYFHTCEYRNAPFLVSGSWVGWLMDDLNKQLPGRFIKYPMGNMPENESVETIFKYAKIYNVPVTEQSAYLMAQLTEGNPFYIDGLFRSKNQNKDFTTKQGILETLEYETLSLNGSINNTWMEYLEAAFDKINDVHAKQMVIFLSKNRDRRVGHSEIREKLGLEMTDPELEKKLKALYRSDIIEEDSGLYKGVGDNIFDKIFRRSYSDDITSFITLEAPKEYKELIDKWEDKYKKAQGELNLYKGKYLEFMVWNHLEHAYKNQELYNEMFFGLPDGFVFEKFEKILSYTAPPLNTIQFQIDVFARPEQGAYALIGEVKNRRQDAPFTIDEAKAFVQKAEELVRIERIEKSILFVVSMGGFRNNALEYIKKNQIAWSSDDRWLVHC</sequence>
<gene>
    <name evidence="1" type="ORF">OMM_03721</name>
</gene>
<name>A0A1V1P4K8_9BACT</name>
<reference evidence="2" key="1">
    <citation type="submission" date="2012-11" db="EMBL/GenBank/DDBJ databases">
        <authorList>
            <person name="Lucero-Rivera Y.E."/>
            <person name="Tovar-Ramirez D."/>
        </authorList>
    </citation>
    <scope>NUCLEOTIDE SEQUENCE [LARGE SCALE GENOMIC DNA]</scope>
    <source>
        <strain evidence="2">Araruama</strain>
    </source>
</reference>